<dbReference type="WBParaSite" id="SVE_2026900.1">
    <property type="protein sequence ID" value="SVE_2026900.1"/>
    <property type="gene ID" value="SVE_2026900"/>
</dbReference>
<sequence>MDVIYDVIEAIYFFIPIAAVCIVFGIVYFFKDSESLSGEEDYDEKLIEEVKGKLRINFILVLMVKIIIPFFNYRER</sequence>
<reference evidence="2" key="1">
    <citation type="submission" date="2014-07" db="EMBL/GenBank/DDBJ databases">
        <authorList>
            <person name="Martin A.A"/>
            <person name="De Silva N."/>
        </authorList>
    </citation>
    <scope>NUCLEOTIDE SEQUENCE</scope>
</reference>
<keyword evidence="1" id="KW-1133">Transmembrane helix</keyword>
<feature type="transmembrane region" description="Helical" evidence="1">
    <location>
        <begin position="12"/>
        <end position="30"/>
    </location>
</feature>
<name>A0A0K0G686_STRVS</name>
<feature type="transmembrane region" description="Helical" evidence="1">
    <location>
        <begin position="54"/>
        <end position="73"/>
    </location>
</feature>
<evidence type="ECO:0000313" key="2">
    <source>
        <dbReference type="Proteomes" id="UP000035680"/>
    </source>
</evidence>
<accession>A0A0K0G686</accession>
<reference evidence="3" key="2">
    <citation type="submission" date="2015-08" db="UniProtKB">
        <authorList>
            <consortium name="WormBaseParasite"/>
        </authorList>
    </citation>
    <scope>IDENTIFICATION</scope>
</reference>
<protein>
    <submittedName>
        <fullName evidence="3">Phage protein</fullName>
    </submittedName>
</protein>
<keyword evidence="1" id="KW-0812">Transmembrane</keyword>
<evidence type="ECO:0000313" key="3">
    <source>
        <dbReference type="WBParaSite" id="SVE_2026900.1"/>
    </source>
</evidence>
<keyword evidence="2" id="KW-1185">Reference proteome</keyword>
<dbReference type="AlphaFoldDB" id="A0A0K0G686"/>
<proteinExistence type="predicted"/>
<organism evidence="2 3">
    <name type="scientific">Strongyloides venezuelensis</name>
    <name type="common">Threadworm</name>
    <dbReference type="NCBI Taxonomy" id="75913"/>
    <lineage>
        <taxon>Eukaryota</taxon>
        <taxon>Metazoa</taxon>
        <taxon>Ecdysozoa</taxon>
        <taxon>Nematoda</taxon>
        <taxon>Chromadorea</taxon>
        <taxon>Rhabditida</taxon>
        <taxon>Tylenchina</taxon>
        <taxon>Panagrolaimomorpha</taxon>
        <taxon>Strongyloidoidea</taxon>
        <taxon>Strongyloididae</taxon>
        <taxon>Strongyloides</taxon>
    </lineage>
</organism>
<dbReference type="Proteomes" id="UP000035680">
    <property type="component" value="Unassembled WGS sequence"/>
</dbReference>
<keyword evidence="1" id="KW-0472">Membrane</keyword>
<evidence type="ECO:0000256" key="1">
    <source>
        <dbReference type="SAM" id="Phobius"/>
    </source>
</evidence>